<protein>
    <submittedName>
        <fullName evidence="2">Uncharacterized protein</fullName>
    </submittedName>
</protein>
<keyword evidence="1" id="KW-0812">Transmembrane</keyword>
<dbReference type="AlphaFoldDB" id="Q5W2Y7"/>
<evidence type="ECO:0000256" key="1">
    <source>
        <dbReference type="SAM" id="Phobius"/>
    </source>
</evidence>
<accession>Q5W2Y7</accession>
<reference evidence="2" key="1">
    <citation type="journal article" date="2004" name="Archaea">
        <title>Genomic comparison of archaeal conjugative plasmids from Sulfolobus.</title>
        <authorList>
            <person name="Greve B."/>
            <person name="Jensen S."/>
            <person name="Bruegger K."/>
            <person name="Zillig W."/>
            <person name="Garrett R.A."/>
        </authorList>
    </citation>
    <scope>NUCLEOTIDE SEQUENCE [LARGE SCALE GENOMIC DNA]</scope>
    <source>
        <plasmid evidence="2">pKEF9</plasmid>
    </source>
</reference>
<proteinExistence type="predicted"/>
<feature type="transmembrane region" description="Helical" evidence="1">
    <location>
        <begin position="22"/>
        <end position="47"/>
    </location>
</feature>
<keyword evidence="1" id="KW-0472">Membrane</keyword>
<geneLocation type="plasmid" evidence="2">
    <name>pKEF9</name>
</geneLocation>
<keyword evidence="2" id="KW-0614">Plasmid</keyword>
<dbReference type="EMBL" id="AJ748321">
    <property type="protein sequence ID" value="CAG38159.1"/>
    <property type="molecule type" value="Genomic_DNA"/>
</dbReference>
<evidence type="ECO:0000313" key="2">
    <source>
        <dbReference type="EMBL" id="CAG38159.1"/>
    </source>
</evidence>
<organism evidence="2">
    <name type="scientific">Saccharolobus islandicus</name>
    <name type="common">Sulfolobus islandicus</name>
    <dbReference type="NCBI Taxonomy" id="43080"/>
    <lineage>
        <taxon>Archaea</taxon>
        <taxon>Thermoproteota</taxon>
        <taxon>Thermoprotei</taxon>
        <taxon>Sulfolobales</taxon>
        <taxon>Sulfolobaceae</taxon>
        <taxon>Saccharolobus</taxon>
    </lineage>
</organism>
<sequence>MITVKNQLYINTPYTFINKLCYVFYTTFPFSSLFITFFVVIFIISIFRTHRFYAYNKGFIRLPSHFPAYLGGFDKNSCFLPLLPPHSYSQNFLGILLILEKLQYRRVLLHYEENVLLRLP</sequence>
<keyword evidence="1" id="KW-1133">Transmembrane helix</keyword>
<name>Q5W2Y7_SACIS</name>